<dbReference type="PANTHER" id="PTHR12526">
    <property type="entry name" value="GLYCOSYLTRANSFERASE"/>
    <property type="match status" value="1"/>
</dbReference>
<evidence type="ECO:0000313" key="3">
    <source>
        <dbReference type="Proteomes" id="UP000776651"/>
    </source>
</evidence>
<dbReference type="Gene3D" id="3.40.50.2000">
    <property type="entry name" value="Glycogen Phosphorylase B"/>
    <property type="match status" value="2"/>
</dbReference>
<keyword evidence="3" id="KW-1185">Reference proteome</keyword>
<dbReference type="RefSeq" id="WP_221598211.1">
    <property type="nucleotide sequence ID" value="NZ_JAIGNQ010000003.1"/>
</dbReference>
<evidence type="ECO:0000259" key="1">
    <source>
        <dbReference type="Pfam" id="PF00534"/>
    </source>
</evidence>
<accession>A0ABS7JIR4</accession>
<dbReference type="CDD" id="cd03801">
    <property type="entry name" value="GT4_PimA-like"/>
    <property type="match status" value="1"/>
</dbReference>
<dbReference type="Proteomes" id="UP000776651">
    <property type="component" value="Unassembled WGS sequence"/>
</dbReference>
<dbReference type="SUPFAM" id="SSF53756">
    <property type="entry name" value="UDP-Glycosyltransferase/glycogen phosphorylase"/>
    <property type="match status" value="1"/>
</dbReference>
<comment type="caution">
    <text evidence="2">The sequence shown here is derived from an EMBL/GenBank/DDBJ whole genome shotgun (WGS) entry which is preliminary data.</text>
</comment>
<proteinExistence type="predicted"/>
<organism evidence="2 3">
    <name type="scientific">Qipengyuania pacifica</name>
    <dbReference type="NCBI Taxonomy" id="2860199"/>
    <lineage>
        <taxon>Bacteria</taxon>
        <taxon>Pseudomonadati</taxon>
        <taxon>Pseudomonadota</taxon>
        <taxon>Alphaproteobacteria</taxon>
        <taxon>Sphingomonadales</taxon>
        <taxon>Erythrobacteraceae</taxon>
        <taxon>Qipengyuania</taxon>
    </lineage>
</organism>
<evidence type="ECO:0000313" key="2">
    <source>
        <dbReference type="EMBL" id="MBX7488919.1"/>
    </source>
</evidence>
<protein>
    <submittedName>
        <fullName evidence="2">Glycosyltransferase family 4 protein</fullName>
    </submittedName>
</protein>
<sequence>MLRPFDADRPCHAVFRDPAFSQSANAQPVRSELSDMATRRRTTICLAFAGDRLGGSHISLRGLLDALSEHLYRIIVIVEVPDGRIAQYFSHFEQVIDPCALEEPFTVGSRFGLGSTLRTVPRIAGRARLLKELQADIVHTNDGRSHASWALAAKLAGAKVLWHHRGDPDARGTGFVAPVLADQIVAVSEYSLPPRRWGKLKTARVIHSPFDVNLNIDRAAMRKRLVAELGCPDDTIICCYCGQYIVRKRPIKFIDAIEELAKIADRPVMGVMFGEPEDAELFAEMQDRLASSHAGSLVRLMGYREPGHDWIAACDALLVTALNEPLGRTLVEAMLVGTPVVATQSGGNAEALTPDCGIIVRPDDPHAMATAVLDLLGSSERCTDLVRRAQAMAKKRFSRERHVEQMTLIYRELAKEAQPAVNITDRSSLSSQ</sequence>
<dbReference type="EMBL" id="JAIGNQ010000003">
    <property type="protein sequence ID" value="MBX7488919.1"/>
    <property type="molecule type" value="Genomic_DNA"/>
</dbReference>
<feature type="domain" description="Glycosyl transferase family 1" evidence="1">
    <location>
        <begin position="225"/>
        <end position="391"/>
    </location>
</feature>
<dbReference type="Pfam" id="PF00534">
    <property type="entry name" value="Glycos_transf_1"/>
    <property type="match status" value="1"/>
</dbReference>
<gene>
    <name evidence="2" type="ORF">K3177_10380</name>
</gene>
<name>A0ABS7JIR4_9SPHN</name>
<reference evidence="2 3" key="1">
    <citation type="submission" date="2021-08" db="EMBL/GenBank/DDBJ databases">
        <title>Comparative Genomics Analysis of the Genus Qipengyuania Reveals Extensive Genetic Diversity and Metabolic Versatility, Including the Description of Fifteen Novel Species.</title>
        <authorList>
            <person name="Liu Y."/>
        </authorList>
    </citation>
    <scope>NUCLEOTIDE SEQUENCE [LARGE SCALE GENOMIC DNA]</scope>
    <source>
        <strain evidence="2 3">GH25</strain>
    </source>
</reference>
<dbReference type="InterPro" id="IPR001296">
    <property type="entry name" value="Glyco_trans_1"/>
</dbReference>